<keyword evidence="4" id="KW-1185">Reference proteome</keyword>
<dbReference type="VEuPathDB" id="FungiDB:GGTG_11733"/>
<evidence type="ECO:0000313" key="2">
    <source>
        <dbReference type="EMBL" id="EJT70710.1"/>
    </source>
</evidence>
<evidence type="ECO:0000256" key="1">
    <source>
        <dbReference type="SAM" id="MobiDB-lite"/>
    </source>
</evidence>
<protein>
    <submittedName>
        <fullName evidence="2 3">Uncharacterized protein</fullName>
    </submittedName>
</protein>
<dbReference type="EMBL" id="GL385401">
    <property type="protein sequence ID" value="EJT70710.1"/>
    <property type="molecule type" value="Genomic_DNA"/>
</dbReference>
<gene>
    <name evidence="3" type="primary">20352191</name>
    <name evidence="2" type="ORF">GGTG_11733</name>
</gene>
<evidence type="ECO:0000313" key="4">
    <source>
        <dbReference type="Proteomes" id="UP000006039"/>
    </source>
</evidence>
<reference evidence="3" key="5">
    <citation type="submission" date="2018-04" db="UniProtKB">
        <authorList>
            <consortium name="EnsemblFungi"/>
        </authorList>
    </citation>
    <scope>IDENTIFICATION</scope>
    <source>
        <strain evidence="3">R3-111a-1</strain>
    </source>
</reference>
<dbReference type="Proteomes" id="UP000006039">
    <property type="component" value="Unassembled WGS sequence"/>
</dbReference>
<dbReference type="AlphaFoldDB" id="J3PE10"/>
<dbReference type="RefSeq" id="XP_009227888.1">
    <property type="nucleotide sequence ID" value="XM_009229624.1"/>
</dbReference>
<feature type="compositionally biased region" description="Basic and acidic residues" evidence="1">
    <location>
        <begin position="12"/>
        <end position="24"/>
    </location>
</feature>
<dbReference type="GeneID" id="20352191"/>
<feature type="compositionally biased region" description="Low complexity" evidence="1">
    <location>
        <begin position="25"/>
        <end position="38"/>
    </location>
</feature>
<reference evidence="3" key="4">
    <citation type="journal article" date="2015" name="G3 (Bethesda)">
        <title>Genome sequences of three phytopathogenic species of the Magnaporthaceae family of fungi.</title>
        <authorList>
            <person name="Okagaki L.H."/>
            <person name="Nunes C.C."/>
            <person name="Sailsbery J."/>
            <person name="Clay B."/>
            <person name="Brown D."/>
            <person name="John T."/>
            <person name="Oh Y."/>
            <person name="Young N."/>
            <person name="Fitzgerald M."/>
            <person name="Haas B.J."/>
            <person name="Zeng Q."/>
            <person name="Young S."/>
            <person name="Adiconis X."/>
            <person name="Fan L."/>
            <person name="Levin J.Z."/>
            <person name="Mitchell T.K."/>
            <person name="Okubara P.A."/>
            <person name="Farman M.L."/>
            <person name="Kohn L.M."/>
            <person name="Birren B."/>
            <person name="Ma L.-J."/>
            <person name="Dean R.A."/>
        </authorList>
    </citation>
    <scope>NUCLEOTIDE SEQUENCE</scope>
    <source>
        <strain evidence="3">R3-111a-1</strain>
    </source>
</reference>
<reference evidence="2" key="3">
    <citation type="submission" date="2010-09" db="EMBL/GenBank/DDBJ databases">
        <title>Annotation of Gaeumannomyces graminis var. tritici R3-111a-1.</title>
        <authorList>
            <consortium name="The Broad Institute Genome Sequencing Platform"/>
            <person name="Ma L.-J."/>
            <person name="Dead R."/>
            <person name="Young S.K."/>
            <person name="Zeng Q."/>
            <person name="Gargeya S."/>
            <person name="Fitzgerald M."/>
            <person name="Haas B."/>
            <person name="Abouelleil A."/>
            <person name="Alvarado L."/>
            <person name="Arachchi H.M."/>
            <person name="Berlin A."/>
            <person name="Brown A."/>
            <person name="Chapman S.B."/>
            <person name="Chen Z."/>
            <person name="Dunbar C."/>
            <person name="Freedman E."/>
            <person name="Gearin G."/>
            <person name="Gellesch M."/>
            <person name="Goldberg J."/>
            <person name="Griggs A."/>
            <person name="Gujja S."/>
            <person name="Heiman D."/>
            <person name="Howarth C."/>
            <person name="Larson L."/>
            <person name="Lui A."/>
            <person name="MacDonald P.J.P."/>
            <person name="Mehta T."/>
            <person name="Montmayeur A."/>
            <person name="Murphy C."/>
            <person name="Neiman D."/>
            <person name="Pearson M."/>
            <person name="Priest M."/>
            <person name="Roberts A."/>
            <person name="Saif S."/>
            <person name="Shea T."/>
            <person name="Shenoy N."/>
            <person name="Sisk P."/>
            <person name="Stolte C."/>
            <person name="Sykes S."/>
            <person name="Yandava C."/>
            <person name="Wortman J."/>
            <person name="Nusbaum C."/>
            <person name="Birren B."/>
        </authorList>
    </citation>
    <scope>NUCLEOTIDE SEQUENCE</scope>
    <source>
        <strain evidence="2">R3-111a-1</strain>
    </source>
</reference>
<name>J3PE10_GAET3</name>
<reference evidence="4" key="1">
    <citation type="submission" date="2010-07" db="EMBL/GenBank/DDBJ databases">
        <title>The genome sequence of Gaeumannomyces graminis var. tritici strain R3-111a-1.</title>
        <authorList>
            <consortium name="The Broad Institute Genome Sequencing Platform"/>
            <person name="Ma L.-J."/>
            <person name="Dead R."/>
            <person name="Young S."/>
            <person name="Zeng Q."/>
            <person name="Koehrsen M."/>
            <person name="Alvarado L."/>
            <person name="Berlin A."/>
            <person name="Chapman S.B."/>
            <person name="Chen Z."/>
            <person name="Freedman E."/>
            <person name="Gellesch M."/>
            <person name="Goldberg J."/>
            <person name="Griggs A."/>
            <person name="Gujja S."/>
            <person name="Heilman E.R."/>
            <person name="Heiman D."/>
            <person name="Hepburn T."/>
            <person name="Howarth C."/>
            <person name="Jen D."/>
            <person name="Larson L."/>
            <person name="Mehta T."/>
            <person name="Neiman D."/>
            <person name="Pearson M."/>
            <person name="Roberts A."/>
            <person name="Saif S."/>
            <person name="Shea T."/>
            <person name="Shenoy N."/>
            <person name="Sisk P."/>
            <person name="Stolte C."/>
            <person name="Sykes S."/>
            <person name="Walk T."/>
            <person name="White J."/>
            <person name="Yandava C."/>
            <person name="Haas B."/>
            <person name="Nusbaum C."/>
            <person name="Birren B."/>
        </authorList>
    </citation>
    <scope>NUCLEOTIDE SEQUENCE [LARGE SCALE GENOMIC DNA]</scope>
    <source>
        <strain evidence="4">R3-111a-1</strain>
    </source>
</reference>
<organism evidence="2">
    <name type="scientific">Gaeumannomyces tritici (strain R3-111a-1)</name>
    <name type="common">Wheat and barley take-all root rot fungus</name>
    <name type="synonym">Gaeumannomyces graminis var. tritici</name>
    <dbReference type="NCBI Taxonomy" id="644352"/>
    <lineage>
        <taxon>Eukaryota</taxon>
        <taxon>Fungi</taxon>
        <taxon>Dikarya</taxon>
        <taxon>Ascomycota</taxon>
        <taxon>Pezizomycotina</taxon>
        <taxon>Sordariomycetes</taxon>
        <taxon>Sordariomycetidae</taxon>
        <taxon>Magnaporthales</taxon>
        <taxon>Magnaporthaceae</taxon>
        <taxon>Gaeumannomyces</taxon>
    </lineage>
</organism>
<accession>J3PE10</accession>
<dbReference type="HOGENOM" id="CLU_1875576_0_0_1"/>
<sequence length="136" mass="14460">MDGVSGASEGDPDCRVRQKNRDDTTATPTTKTRLATRPSEASCCPVQSGAGPTIQASPAAVDWMAARGSTARVAAQPDPLGVSLGVLLQQQSWREWLVAAHFQSRKKTVALVGSHLRWTMLASVPLCQSVAFLTLD</sequence>
<reference evidence="2" key="2">
    <citation type="submission" date="2010-07" db="EMBL/GenBank/DDBJ databases">
        <authorList>
            <consortium name="The Broad Institute Genome Sequencing Platform"/>
            <consortium name="Broad Institute Genome Sequencing Center for Infectious Disease"/>
            <person name="Ma L.-J."/>
            <person name="Dead R."/>
            <person name="Young S."/>
            <person name="Zeng Q."/>
            <person name="Koehrsen M."/>
            <person name="Alvarado L."/>
            <person name="Berlin A."/>
            <person name="Chapman S.B."/>
            <person name="Chen Z."/>
            <person name="Freedman E."/>
            <person name="Gellesch M."/>
            <person name="Goldberg J."/>
            <person name="Griggs A."/>
            <person name="Gujja S."/>
            <person name="Heilman E.R."/>
            <person name="Heiman D."/>
            <person name="Hepburn T."/>
            <person name="Howarth C."/>
            <person name="Jen D."/>
            <person name="Larson L."/>
            <person name="Mehta T."/>
            <person name="Neiman D."/>
            <person name="Pearson M."/>
            <person name="Roberts A."/>
            <person name="Saif S."/>
            <person name="Shea T."/>
            <person name="Shenoy N."/>
            <person name="Sisk P."/>
            <person name="Stolte C."/>
            <person name="Sykes S."/>
            <person name="Walk T."/>
            <person name="White J."/>
            <person name="Yandava C."/>
            <person name="Haas B."/>
            <person name="Nusbaum C."/>
            <person name="Birren B."/>
        </authorList>
    </citation>
    <scope>NUCLEOTIDE SEQUENCE</scope>
    <source>
        <strain evidence="2">R3-111a-1</strain>
    </source>
</reference>
<evidence type="ECO:0000313" key="3">
    <source>
        <dbReference type="EnsemblFungi" id="EJT70710"/>
    </source>
</evidence>
<dbReference type="EnsemblFungi" id="EJT70710">
    <property type="protein sequence ID" value="EJT70710"/>
    <property type="gene ID" value="GGTG_11733"/>
</dbReference>
<feature type="region of interest" description="Disordered" evidence="1">
    <location>
        <begin position="1"/>
        <end position="53"/>
    </location>
</feature>
<proteinExistence type="predicted"/>